<dbReference type="InterPro" id="IPR016059">
    <property type="entry name" value="DNA_ligase_ATP-dep_CS"/>
</dbReference>
<accession>A0ABS2SPC6</accession>
<feature type="domain" description="ATP-dependent DNA ligase family profile" evidence="3">
    <location>
        <begin position="106"/>
        <end position="195"/>
    </location>
</feature>
<organism evidence="4 5">
    <name type="scientific">Shouchella xiaoxiensis</name>
    <dbReference type="NCBI Taxonomy" id="766895"/>
    <lineage>
        <taxon>Bacteria</taxon>
        <taxon>Bacillati</taxon>
        <taxon>Bacillota</taxon>
        <taxon>Bacilli</taxon>
        <taxon>Bacillales</taxon>
        <taxon>Bacillaceae</taxon>
        <taxon>Shouchella</taxon>
    </lineage>
</organism>
<dbReference type="Pfam" id="PF01068">
    <property type="entry name" value="DNA_ligase_A_M"/>
    <property type="match status" value="1"/>
</dbReference>
<dbReference type="InterPro" id="IPR014143">
    <property type="entry name" value="NHEJ_ligase_prk"/>
</dbReference>
<comment type="similarity">
    <text evidence="2">In the N-terminal section; belongs to the LigD polymerase family.</text>
</comment>
<dbReference type="InterPro" id="IPR052171">
    <property type="entry name" value="NHEJ_LigD"/>
</dbReference>
<protein>
    <submittedName>
        <fullName evidence="4">Bifunctional non-homologous end joining protein LigD</fullName>
        <ecNumber evidence="4">6.5.1.1</ecNumber>
    </submittedName>
</protein>
<dbReference type="Pfam" id="PF21686">
    <property type="entry name" value="LigD_Prim-Pol"/>
    <property type="match status" value="1"/>
</dbReference>
<dbReference type="SUPFAM" id="SSF56091">
    <property type="entry name" value="DNA ligase/mRNA capping enzyme, catalytic domain"/>
    <property type="match status" value="1"/>
</dbReference>
<dbReference type="NCBIfam" id="TIGR02778">
    <property type="entry name" value="ligD_pol"/>
    <property type="match status" value="1"/>
</dbReference>
<proteinExistence type="inferred from homology"/>
<reference evidence="4" key="1">
    <citation type="submission" date="2021-01" db="EMBL/GenBank/DDBJ databases">
        <title>Genomic Encyclopedia of Type Strains, Phase IV (KMG-IV): sequencing the most valuable type-strain genomes for metagenomic binning, comparative biology and taxonomic classification.</title>
        <authorList>
            <person name="Goeker M."/>
        </authorList>
    </citation>
    <scope>NUCLEOTIDE SEQUENCE</scope>
    <source>
        <strain evidence="4">DSM 21943</strain>
    </source>
</reference>
<dbReference type="CDD" id="cd07906">
    <property type="entry name" value="Adenylation_DNA_ligase_LigD_LigC"/>
    <property type="match status" value="1"/>
</dbReference>
<evidence type="ECO:0000259" key="3">
    <source>
        <dbReference type="PROSITE" id="PS50160"/>
    </source>
</evidence>
<dbReference type="NCBIfam" id="NF007211">
    <property type="entry name" value="PRK09633.1"/>
    <property type="match status" value="1"/>
</dbReference>
<dbReference type="PROSITE" id="PS50160">
    <property type="entry name" value="DNA_LIGASE_A3"/>
    <property type="match status" value="1"/>
</dbReference>
<dbReference type="PANTHER" id="PTHR42705:SF2">
    <property type="entry name" value="BIFUNCTIONAL NON-HOMOLOGOUS END JOINING PROTEIN LIGD"/>
    <property type="match status" value="1"/>
</dbReference>
<dbReference type="PANTHER" id="PTHR42705">
    <property type="entry name" value="BIFUNCTIONAL NON-HOMOLOGOUS END JOINING PROTEIN LIGD"/>
    <property type="match status" value="1"/>
</dbReference>
<dbReference type="InterPro" id="IPR012310">
    <property type="entry name" value="DNA_ligase_ATP-dep_cent"/>
</dbReference>
<evidence type="ECO:0000313" key="4">
    <source>
        <dbReference type="EMBL" id="MBM7837095.1"/>
    </source>
</evidence>
<comment type="caution">
    <text evidence="4">The sequence shown here is derived from an EMBL/GenBank/DDBJ whole genome shotgun (WGS) entry which is preliminary data.</text>
</comment>
<keyword evidence="5" id="KW-1185">Reference proteome</keyword>
<dbReference type="InterPro" id="IPR014145">
    <property type="entry name" value="LigD_pol_dom"/>
</dbReference>
<evidence type="ECO:0000256" key="1">
    <source>
        <dbReference type="ARBA" id="ARBA00049981"/>
    </source>
</evidence>
<name>A0ABS2SPC6_9BACI</name>
<dbReference type="EMBL" id="JAFBCV010000001">
    <property type="protein sequence ID" value="MBM7837095.1"/>
    <property type="molecule type" value="Genomic_DNA"/>
</dbReference>
<evidence type="ECO:0000313" key="5">
    <source>
        <dbReference type="Proteomes" id="UP001179280"/>
    </source>
</evidence>
<dbReference type="PROSITE" id="PS00697">
    <property type="entry name" value="DNA_LIGASE_A1"/>
    <property type="match status" value="1"/>
</dbReference>
<dbReference type="Gene3D" id="3.30.470.30">
    <property type="entry name" value="DNA ligase/mRNA capping enzyme"/>
    <property type="match status" value="1"/>
</dbReference>
<dbReference type="NCBIfam" id="TIGR02776">
    <property type="entry name" value="NHEJ_ligase_prk"/>
    <property type="match status" value="1"/>
</dbReference>
<dbReference type="Gene3D" id="3.90.920.10">
    <property type="entry name" value="DNA primase, PRIM domain"/>
    <property type="match status" value="1"/>
</dbReference>
<dbReference type="GO" id="GO:0003910">
    <property type="term" value="F:DNA ligase (ATP) activity"/>
    <property type="evidence" value="ECO:0007669"/>
    <property type="project" value="UniProtKB-EC"/>
</dbReference>
<evidence type="ECO:0000256" key="2">
    <source>
        <dbReference type="ARBA" id="ARBA00049990"/>
    </source>
</evidence>
<sequence length="603" mass="69223">MKPMLATAATDLPTGDQWIYEVKYDGFRCLLHWDKEGPRLFSRNEKELTAAFPEIIEACKQIEAELTNHLPLILDAEIVSLVNPYQSNFSIVQRRGKLRAQAQVKKYAQRLPASLMVFDLLMEKGNALTAQPLTERKQLLHSLPIHTSSLQVVRPFSDLKKVETLVKNQHGEGIIAKKQSSTYVTKRSPNWVKIKNYRYIHVIVTEYDKQNGYFQGSIFHNEELIPIVQFSNGMTGDDRAMLATLFKKNGTLVGKERWSLPPSICVSIGCISFDGEHLREPVFQAFLLEEKVEQCTWQSLHKQLYPLPAEVEITSEEKPIWPVIHLTKIDFLQYLHSVAPVMLPFLTDRLLTTIRFPHGATGEAFYQKNCPDYAPSFIETHTQDEIDYIVCNSVESLLWLGNQLALEFHLPYQKKDQARPSEIVFDLDPPDVNHFSLAIQAALAFKEVIDSFGLNAFIKTSGNKGLQLYLPLPEDVFTYQETRAFCQFISTYVVEQQTEHFTLERLKKNRKGRLYVDYLQHDEGKTIIAPYSPRGHERGLVATPLYWEEVTAQLDPGQFTLPQVMHRLKVEGDPFRTFRHGVQAQGAQFKKVLEHLKTFLRGM</sequence>
<keyword evidence="4" id="KW-0436">Ligase</keyword>
<dbReference type="Proteomes" id="UP001179280">
    <property type="component" value="Unassembled WGS sequence"/>
</dbReference>
<gene>
    <name evidence="4" type="ORF">JOC54_000326</name>
</gene>
<dbReference type="RefSeq" id="WP_204463899.1">
    <property type="nucleotide sequence ID" value="NZ_JAFBCV010000001.1"/>
</dbReference>
<comment type="similarity">
    <text evidence="1">In the C-terminal section; belongs to the ATP-dependent DNA ligase family.</text>
</comment>
<dbReference type="EC" id="6.5.1.1" evidence="4"/>